<dbReference type="PANTHER" id="PTHR43591:SF10">
    <property type="entry name" value="ABC TRANSMEMBRANE TYPE-1 DOMAIN-CONTAINING PROTEIN-RELATED"/>
    <property type="match status" value="1"/>
</dbReference>
<name>A0AAN6ZFT7_9PEZI</name>
<dbReference type="InterPro" id="IPR029063">
    <property type="entry name" value="SAM-dependent_MTases_sf"/>
</dbReference>
<organism evidence="2 3">
    <name type="scientific">Trichocladium antarcticum</name>
    <dbReference type="NCBI Taxonomy" id="1450529"/>
    <lineage>
        <taxon>Eukaryota</taxon>
        <taxon>Fungi</taxon>
        <taxon>Dikarya</taxon>
        <taxon>Ascomycota</taxon>
        <taxon>Pezizomycotina</taxon>
        <taxon>Sordariomycetes</taxon>
        <taxon>Sordariomycetidae</taxon>
        <taxon>Sordariales</taxon>
        <taxon>Chaetomiaceae</taxon>
        <taxon>Trichocladium</taxon>
    </lineage>
</organism>
<dbReference type="CDD" id="cd02440">
    <property type="entry name" value="AdoMet_MTases"/>
    <property type="match status" value="1"/>
</dbReference>
<evidence type="ECO:0000313" key="2">
    <source>
        <dbReference type="EMBL" id="KAK4135924.1"/>
    </source>
</evidence>
<dbReference type="SUPFAM" id="SSF53335">
    <property type="entry name" value="S-adenosyl-L-methionine-dependent methyltransferases"/>
    <property type="match status" value="1"/>
</dbReference>
<comment type="similarity">
    <text evidence="1">Belongs to the methyltransferase superfamily. LaeA methyltransferase family.</text>
</comment>
<evidence type="ECO:0000256" key="1">
    <source>
        <dbReference type="ARBA" id="ARBA00038158"/>
    </source>
</evidence>
<reference evidence="2" key="1">
    <citation type="journal article" date="2023" name="Mol. Phylogenet. Evol.">
        <title>Genome-scale phylogeny and comparative genomics of the fungal order Sordariales.</title>
        <authorList>
            <person name="Hensen N."/>
            <person name="Bonometti L."/>
            <person name="Westerberg I."/>
            <person name="Brannstrom I.O."/>
            <person name="Guillou S."/>
            <person name="Cros-Aarteil S."/>
            <person name="Calhoun S."/>
            <person name="Haridas S."/>
            <person name="Kuo A."/>
            <person name="Mondo S."/>
            <person name="Pangilinan J."/>
            <person name="Riley R."/>
            <person name="LaButti K."/>
            <person name="Andreopoulos B."/>
            <person name="Lipzen A."/>
            <person name="Chen C."/>
            <person name="Yan M."/>
            <person name="Daum C."/>
            <person name="Ng V."/>
            <person name="Clum A."/>
            <person name="Steindorff A."/>
            <person name="Ohm R.A."/>
            <person name="Martin F."/>
            <person name="Silar P."/>
            <person name="Natvig D.O."/>
            <person name="Lalanne C."/>
            <person name="Gautier V."/>
            <person name="Ament-Velasquez S.L."/>
            <person name="Kruys A."/>
            <person name="Hutchinson M.I."/>
            <person name="Powell A.J."/>
            <person name="Barry K."/>
            <person name="Miller A.N."/>
            <person name="Grigoriev I.V."/>
            <person name="Debuchy R."/>
            <person name="Gladieux P."/>
            <person name="Hiltunen Thoren M."/>
            <person name="Johannesson H."/>
        </authorList>
    </citation>
    <scope>NUCLEOTIDE SEQUENCE</scope>
    <source>
        <strain evidence="2">CBS 123565</strain>
    </source>
</reference>
<comment type="caution">
    <text evidence="2">The sequence shown here is derived from an EMBL/GenBank/DDBJ whole genome shotgun (WGS) entry which is preliminary data.</text>
</comment>
<dbReference type="GO" id="GO:0008168">
    <property type="term" value="F:methyltransferase activity"/>
    <property type="evidence" value="ECO:0007669"/>
    <property type="project" value="UniProtKB-KW"/>
</dbReference>
<sequence length="309" mass="33653">MVPALVVGNYTDVERHYHDSSSPYSLPNDAIEHDRLDTQAAAIVEMLGGGSPFLAPIRSMASICKAVDVGCGTGIATVEMARLFPAATVYGLDLSRVPAAVVERAPENVTWATGNVLEVDEHLEPTDDGGVDAIFAPDSLDYVFSRLLILGLNNWPRYCKTAARALRSGGIIEIQDVDWPFHRVATSEQPSSKWEWHQQTVSAMDRVGMSTRAGSGAAALLEAAGLEIVSVQTFEFSWVPAPTAPRSRALGRYLQDKFVPQFPALLRKMLGREGIVGAELERLVKQALRDLSSEEGLYQIYTVTVARKP</sequence>
<keyword evidence="2" id="KW-0489">Methyltransferase</keyword>
<gene>
    <name evidence="2" type="ORF">BT67DRAFT_376513</name>
</gene>
<protein>
    <submittedName>
        <fullName evidence="2">Methyltransferase domain-containing protein</fullName>
    </submittedName>
</protein>
<evidence type="ECO:0000313" key="3">
    <source>
        <dbReference type="Proteomes" id="UP001304895"/>
    </source>
</evidence>
<dbReference type="Pfam" id="PF13489">
    <property type="entry name" value="Methyltransf_23"/>
    <property type="match status" value="1"/>
</dbReference>
<dbReference type="Gene3D" id="3.40.50.150">
    <property type="entry name" value="Vaccinia Virus protein VP39"/>
    <property type="match status" value="1"/>
</dbReference>
<proteinExistence type="inferred from homology"/>
<dbReference type="PANTHER" id="PTHR43591">
    <property type="entry name" value="METHYLTRANSFERASE"/>
    <property type="match status" value="1"/>
</dbReference>
<dbReference type="Proteomes" id="UP001304895">
    <property type="component" value="Unassembled WGS sequence"/>
</dbReference>
<accession>A0AAN6ZFT7</accession>
<dbReference type="EMBL" id="MU853405">
    <property type="protein sequence ID" value="KAK4135924.1"/>
    <property type="molecule type" value="Genomic_DNA"/>
</dbReference>
<dbReference type="AlphaFoldDB" id="A0AAN6ZFT7"/>
<keyword evidence="3" id="KW-1185">Reference proteome</keyword>
<dbReference type="GO" id="GO:0032259">
    <property type="term" value="P:methylation"/>
    <property type="evidence" value="ECO:0007669"/>
    <property type="project" value="UniProtKB-KW"/>
</dbReference>
<keyword evidence="2" id="KW-0808">Transferase</keyword>
<reference evidence="2" key="2">
    <citation type="submission" date="2023-05" db="EMBL/GenBank/DDBJ databases">
        <authorList>
            <consortium name="Lawrence Berkeley National Laboratory"/>
            <person name="Steindorff A."/>
            <person name="Hensen N."/>
            <person name="Bonometti L."/>
            <person name="Westerberg I."/>
            <person name="Brannstrom I.O."/>
            <person name="Guillou S."/>
            <person name="Cros-Aarteil S."/>
            <person name="Calhoun S."/>
            <person name="Haridas S."/>
            <person name="Kuo A."/>
            <person name="Mondo S."/>
            <person name="Pangilinan J."/>
            <person name="Riley R."/>
            <person name="Labutti K."/>
            <person name="Andreopoulos B."/>
            <person name="Lipzen A."/>
            <person name="Chen C."/>
            <person name="Yanf M."/>
            <person name="Daum C."/>
            <person name="Ng V."/>
            <person name="Clum A."/>
            <person name="Ohm R."/>
            <person name="Martin F."/>
            <person name="Silar P."/>
            <person name="Natvig D."/>
            <person name="Lalanne C."/>
            <person name="Gautier V."/>
            <person name="Ament-Velasquez S.L."/>
            <person name="Kruys A."/>
            <person name="Hutchinson M.I."/>
            <person name="Powell A.J."/>
            <person name="Barry K."/>
            <person name="Miller A.N."/>
            <person name="Grigoriev I.V."/>
            <person name="Debuchy R."/>
            <person name="Gladieux P."/>
            <person name="Thoren M.H."/>
            <person name="Johannesson H."/>
        </authorList>
    </citation>
    <scope>NUCLEOTIDE SEQUENCE</scope>
    <source>
        <strain evidence="2">CBS 123565</strain>
    </source>
</reference>